<dbReference type="InParanoid" id="E8N637"/>
<dbReference type="Proteomes" id="UP000008922">
    <property type="component" value="Chromosome"/>
</dbReference>
<dbReference type="SUPFAM" id="SSF51445">
    <property type="entry name" value="(Trans)glycosidases"/>
    <property type="match status" value="1"/>
</dbReference>
<sequence>MKMNKTQIPSFFSPLWMVLIILTLFGCAVRPDADISVTTDKAGTRLSGSLSSTKTVPPFPSVPGNTSTPVPSVISGADEHVFEQNRRLGRGINLGNALEAPSEGEWGVTLNETFFLLISSAGFDSVRIPIRWSAHADSEFPYTIDPVFFKRVDWAIEQAFRNNLRVVINIHHYDELMENPRLHHDRFLAIWEQIALHYQDYPESLYFELLNEPHGPLSVFWSDLAAEAIRTIRKTNPERTLIVGPGNWNNMGALQDLTLPETDRNLIVTVHYYSPFEFTHQGAEWVSGSEKYLGTPWEGKEWEKKAIDTDFDLALMWAQKYHRPIFLGEFGAYSKADMDSRKRWTEYVARSAEKRGFSWAYWEFCAGFGVYNAQTHVWVEPLLTALIPSALP</sequence>
<evidence type="ECO:0000256" key="3">
    <source>
        <dbReference type="ARBA" id="ARBA00023295"/>
    </source>
</evidence>
<name>E8N637_ANATU</name>
<evidence type="ECO:0000259" key="6">
    <source>
        <dbReference type="Pfam" id="PF00150"/>
    </source>
</evidence>
<dbReference type="Gene3D" id="3.20.20.80">
    <property type="entry name" value="Glycosidases"/>
    <property type="match status" value="1"/>
</dbReference>
<dbReference type="InterPro" id="IPR001547">
    <property type="entry name" value="Glyco_hydro_5"/>
</dbReference>
<dbReference type="Pfam" id="PF00150">
    <property type="entry name" value="Cellulase"/>
    <property type="match status" value="1"/>
</dbReference>
<dbReference type="STRING" id="926569.ANT_18750"/>
<keyword evidence="3 4" id="KW-0326">Glycosidase</keyword>
<dbReference type="AlphaFoldDB" id="E8N637"/>
<dbReference type="InterPro" id="IPR017853">
    <property type="entry name" value="GH"/>
</dbReference>
<feature type="compositionally biased region" description="Polar residues" evidence="5">
    <location>
        <begin position="45"/>
        <end position="55"/>
    </location>
</feature>
<dbReference type="FunFam" id="3.20.20.80:FF:000189">
    <property type="entry name" value="Endoglucanase"/>
    <property type="match status" value="1"/>
</dbReference>
<feature type="domain" description="Glycoside hydrolase family 5" evidence="6">
    <location>
        <begin position="103"/>
        <end position="365"/>
    </location>
</feature>
<dbReference type="InterPro" id="IPR050386">
    <property type="entry name" value="Glycosyl_hydrolase_5"/>
</dbReference>
<accession>E8N637</accession>
<evidence type="ECO:0000256" key="2">
    <source>
        <dbReference type="ARBA" id="ARBA00022801"/>
    </source>
</evidence>
<organism evidence="7 8">
    <name type="scientific">Anaerolinea thermophila (strain DSM 14523 / JCM 11388 / NBRC 100420 / UNI-1)</name>
    <dbReference type="NCBI Taxonomy" id="926569"/>
    <lineage>
        <taxon>Bacteria</taxon>
        <taxon>Bacillati</taxon>
        <taxon>Chloroflexota</taxon>
        <taxon>Anaerolineae</taxon>
        <taxon>Anaerolineales</taxon>
        <taxon>Anaerolineaceae</taxon>
        <taxon>Anaerolinea</taxon>
    </lineage>
</organism>
<dbReference type="PANTHER" id="PTHR31297">
    <property type="entry name" value="GLUCAN ENDO-1,6-BETA-GLUCOSIDASE B"/>
    <property type="match status" value="1"/>
</dbReference>
<dbReference type="GO" id="GO:0009251">
    <property type="term" value="P:glucan catabolic process"/>
    <property type="evidence" value="ECO:0007669"/>
    <property type="project" value="TreeGrafter"/>
</dbReference>
<keyword evidence="8" id="KW-1185">Reference proteome</keyword>
<dbReference type="InterPro" id="IPR018087">
    <property type="entry name" value="Glyco_hydro_5_CS"/>
</dbReference>
<evidence type="ECO:0000256" key="4">
    <source>
        <dbReference type="RuleBase" id="RU361153"/>
    </source>
</evidence>
<evidence type="ECO:0000256" key="5">
    <source>
        <dbReference type="SAM" id="MobiDB-lite"/>
    </source>
</evidence>
<dbReference type="GO" id="GO:0005576">
    <property type="term" value="C:extracellular region"/>
    <property type="evidence" value="ECO:0007669"/>
    <property type="project" value="TreeGrafter"/>
</dbReference>
<dbReference type="PANTHER" id="PTHR31297:SF17">
    <property type="entry name" value="ENDOGLUCANASE"/>
    <property type="match status" value="1"/>
</dbReference>
<dbReference type="KEGG" id="atm:ANT_18750"/>
<protein>
    <submittedName>
        <fullName evidence="7">Endoglucanase</fullName>
        <ecNumber evidence="7">3.2.1.-</ecNumber>
    </submittedName>
</protein>
<dbReference type="GO" id="GO:0009986">
    <property type="term" value="C:cell surface"/>
    <property type="evidence" value="ECO:0007669"/>
    <property type="project" value="TreeGrafter"/>
</dbReference>
<dbReference type="EC" id="3.2.1.-" evidence="7"/>
<evidence type="ECO:0000313" key="7">
    <source>
        <dbReference type="EMBL" id="BAJ63901.1"/>
    </source>
</evidence>
<evidence type="ECO:0000313" key="8">
    <source>
        <dbReference type="Proteomes" id="UP000008922"/>
    </source>
</evidence>
<dbReference type="EMBL" id="AP012029">
    <property type="protein sequence ID" value="BAJ63901.1"/>
    <property type="molecule type" value="Genomic_DNA"/>
</dbReference>
<feature type="region of interest" description="Disordered" evidence="5">
    <location>
        <begin position="45"/>
        <end position="68"/>
    </location>
</feature>
<dbReference type="PROSITE" id="PS00659">
    <property type="entry name" value="GLYCOSYL_HYDROL_F5"/>
    <property type="match status" value="1"/>
</dbReference>
<dbReference type="PROSITE" id="PS51257">
    <property type="entry name" value="PROKAR_LIPOPROTEIN"/>
    <property type="match status" value="1"/>
</dbReference>
<dbReference type="HOGENOM" id="CLU_018668_1_0_0"/>
<gene>
    <name evidence="7" type="ordered locus">ANT_18750</name>
</gene>
<dbReference type="eggNOG" id="COG2730">
    <property type="taxonomic scope" value="Bacteria"/>
</dbReference>
<evidence type="ECO:0000256" key="1">
    <source>
        <dbReference type="ARBA" id="ARBA00022729"/>
    </source>
</evidence>
<comment type="similarity">
    <text evidence="4">Belongs to the glycosyl hydrolase 5 (cellulase A) family.</text>
</comment>
<reference evidence="7 8" key="1">
    <citation type="submission" date="2010-12" db="EMBL/GenBank/DDBJ databases">
        <title>Whole genome sequence of Anaerolinea thermophila UNI-1.</title>
        <authorList>
            <person name="Narita-Yamada S."/>
            <person name="Kishi E."/>
            <person name="Watanabe Y."/>
            <person name="Takasaki K."/>
            <person name="Ankai A."/>
            <person name="Oguchi A."/>
            <person name="Fukui S."/>
            <person name="Takahashi M."/>
            <person name="Yashiro I."/>
            <person name="Hosoyama A."/>
            <person name="Sekiguchi Y."/>
            <person name="Hanada S."/>
            <person name="Fujita N."/>
        </authorList>
    </citation>
    <scope>NUCLEOTIDE SEQUENCE [LARGE SCALE GENOMIC DNA]</scope>
    <source>
        <strain evidence="8">DSM 14523 / JCM 11388 / NBRC 100420 / UNI-1</strain>
    </source>
</reference>
<keyword evidence="1" id="KW-0732">Signal</keyword>
<proteinExistence type="inferred from homology"/>
<keyword evidence="2 4" id="KW-0378">Hydrolase</keyword>
<dbReference type="GO" id="GO:0008422">
    <property type="term" value="F:beta-glucosidase activity"/>
    <property type="evidence" value="ECO:0007669"/>
    <property type="project" value="TreeGrafter"/>
</dbReference>